<gene>
    <name evidence="2" type="ORF">SAM23877_7163</name>
</gene>
<evidence type="ECO:0000313" key="3">
    <source>
        <dbReference type="Proteomes" id="UP000061018"/>
    </source>
</evidence>
<evidence type="ECO:0000256" key="1">
    <source>
        <dbReference type="SAM" id="MobiDB-lite"/>
    </source>
</evidence>
<proteinExistence type="predicted"/>
<dbReference type="AlphaFoldDB" id="A0A0K2B4Z7"/>
<name>A0A0K2B4Z7_STRA7</name>
<accession>A0A0K2B4Z7</accession>
<protein>
    <submittedName>
        <fullName evidence="2">Uncharacterized protein</fullName>
    </submittedName>
</protein>
<feature type="region of interest" description="Disordered" evidence="1">
    <location>
        <begin position="18"/>
        <end position="41"/>
    </location>
</feature>
<dbReference type="Proteomes" id="UP000061018">
    <property type="component" value="Chromosome"/>
</dbReference>
<organism evidence="2 3">
    <name type="scientific">Streptomyces ambofaciens (strain ATCC 23877 / 3486 / DSM 40053 / JCM 4204 / NBRC 12836 / NRRL B-2516)</name>
    <dbReference type="NCBI Taxonomy" id="278992"/>
    <lineage>
        <taxon>Bacteria</taxon>
        <taxon>Bacillati</taxon>
        <taxon>Actinomycetota</taxon>
        <taxon>Actinomycetes</taxon>
        <taxon>Kitasatosporales</taxon>
        <taxon>Streptomycetaceae</taxon>
        <taxon>Streptomyces</taxon>
    </lineage>
</organism>
<evidence type="ECO:0000313" key="2">
    <source>
        <dbReference type="EMBL" id="AKZ60206.1"/>
    </source>
</evidence>
<sequence>MSARRQIRAFLLSLGEQREAGQGLRTDSHLPRSGPAATPAPAPYLAADDYAGLRTAHLGNRYFPFSKES</sequence>
<dbReference type="EMBL" id="CP012382">
    <property type="protein sequence ID" value="AKZ60206.1"/>
    <property type="molecule type" value="Genomic_DNA"/>
</dbReference>
<reference evidence="3" key="1">
    <citation type="journal article" date="2015" name="J. Biotechnol.">
        <title>Complete genome sequence of Streptomyces ambofaciens ATCC 23877, the spiramycin producer.</title>
        <authorList>
            <person name="Thibessard A."/>
            <person name="Haas D."/>
            <person name="Gerbaud C."/>
            <person name="Aigle B."/>
            <person name="Lautru S."/>
            <person name="Pernodet J.L."/>
            <person name="Leblond P."/>
        </authorList>
    </citation>
    <scope>NUCLEOTIDE SEQUENCE [LARGE SCALE GENOMIC DNA]</scope>
    <source>
        <strain evidence="3">ATCC 23877 / 3486 / DSM 40053 / JCM 4204 / NBRC 12836 / NRRL B-2516</strain>
    </source>
</reference>
<dbReference type="KEGG" id="samb:SAM23877_7163"/>